<keyword evidence="6 9" id="KW-0227">DNA damage</keyword>
<dbReference type="InterPro" id="IPR023546">
    <property type="entry name" value="MGMT"/>
</dbReference>
<dbReference type="Gene3D" id="1.10.10.10">
    <property type="entry name" value="Winged helix-like DNA-binding domain superfamily/Winged helix DNA-binding domain"/>
    <property type="match status" value="1"/>
</dbReference>
<dbReference type="PANTHER" id="PTHR10815:SF5">
    <property type="entry name" value="METHYLATED-DNA--PROTEIN-CYSTEINE METHYLTRANSFERASE"/>
    <property type="match status" value="1"/>
</dbReference>
<dbReference type="SUPFAM" id="SSF53155">
    <property type="entry name" value="Methylated DNA-protein cysteine methyltransferase domain"/>
    <property type="match status" value="1"/>
</dbReference>
<dbReference type="PROSITE" id="PS00374">
    <property type="entry name" value="MGMT"/>
    <property type="match status" value="1"/>
</dbReference>
<dbReference type="InterPro" id="IPR014048">
    <property type="entry name" value="MethylDNA_cys_MeTrfase_DNA-bd"/>
</dbReference>
<keyword evidence="7 9" id="KW-0234">DNA repair</keyword>
<dbReference type="Gene3D" id="3.30.160.70">
    <property type="entry name" value="Methylated DNA-protein cysteine methyltransferase domain"/>
    <property type="match status" value="1"/>
</dbReference>
<comment type="miscellaneous">
    <text evidence="9">This enzyme catalyzes only one turnover and therefore is not strictly catalytic. According to one definition, an enzyme is a biocatalyst that acts repeatedly and over many reaction cycles.</text>
</comment>
<dbReference type="RefSeq" id="WP_046146853.1">
    <property type="nucleotide sequence ID" value="NZ_KQ033913.1"/>
</dbReference>
<evidence type="ECO:0000256" key="9">
    <source>
        <dbReference type="HAMAP-Rule" id="MF_00772"/>
    </source>
</evidence>
<dbReference type="EMBL" id="AQHV01000014">
    <property type="protein sequence ID" value="KKB53795.1"/>
    <property type="molecule type" value="Genomic_DNA"/>
</dbReference>
<dbReference type="GO" id="GO:0032259">
    <property type="term" value="P:methylation"/>
    <property type="evidence" value="ECO:0007669"/>
    <property type="project" value="UniProtKB-KW"/>
</dbReference>
<name>A0A0F5J8G3_9BACT</name>
<reference evidence="12 13" key="1">
    <citation type="submission" date="2013-04" db="EMBL/GenBank/DDBJ databases">
        <title>The Genome Sequence of Parabacteroides goldsteinii DSM 19448.</title>
        <authorList>
            <consortium name="The Broad Institute Genomics Platform"/>
            <person name="Earl A."/>
            <person name="Ward D."/>
            <person name="Feldgarden M."/>
            <person name="Gevers D."/>
            <person name="Martens E."/>
            <person name="Sakamoto M."/>
            <person name="Benno Y."/>
            <person name="Song Y."/>
            <person name="Liu C."/>
            <person name="Lee J."/>
            <person name="Bolanos M."/>
            <person name="Vaisanen M.L."/>
            <person name="Finegold S.M."/>
            <person name="Walker B."/>
            <person name="Young S."/>
            <person name="Zeng Q."/>
            <person name="Gargeya S."/>
            <person name="Fitzgerald M."/>
            <person name="Haas B."/>
            <person name="Abouelleil A."/>
            <person name="Allen A.W."/>
            <person name="Alvarado L."/>
            <person name="Arachchi H.M."/>
            <person name="Berlin A.M."/>
            <person name="Chapman S.B."/>
            <person name="Gainer-Dewar J."/>
            <person name="Goldberg J."/>
            <person name="Griggs A."/>
            <person name="Gujja S."/>
            <person name="Hansen M."/>
            <person name="Howarth C."/>
            <person name="Imamovic A."/>
            <person name="Ireland A."/>
            <person name="Larimer J."/>
            <person name="McCowan C."/>
            <person name="Murphy C."/>
            <person name="Pearson M."/>
            <person name="Poon T.W."/>
            <person name="Priest M."/>
            <person name="Roberts A."/>
            <person name="Saif S."/>
            <person name="Shea T."/>
            <person name="Sisk P."/>
            <person name="Sykes S."/>
            <person name="Wortman J."/>
            <person name="Nusbaum C."/>
            <person name="Birren B."/>
        </authorList>
    </citation>
    <scope>NUCLEOTIDE SEQUENCE [LARGE SCALE GENOMIC DNA]</scope>
    <source>
        <strain evidence="12 13">DSM 19448</strain>
    </source>
</reference>
<dbReference type="GO" id="GO:0005737">
    <property type="term" value="C:cytoplasm"/>
    <property type="evidence" value="ECO:0007669"/>
    <property type="project" value="UniProtKB-SubCell"/>
</dbReference>
<feature type="domain" description="Methylguanine DNA methyltransferase ribonuclease-like" evidence="11">
    <location>
        <begin position="10"/>
        <end position="82"/>
    </location>
</feature>
<sequence length="172" mass="19115">MENIIWIQNYQSPCGELILGSLDGKLCLCDWMDENRRALIDRRLQKVLHARYETGESEVIVRAVAQLDEYFAGKRTEFDVPLLFAGTDFQKTVWNALLNIPYGKTVSYATLSQDLGKLKAIRAVAAANGANSISILVPCHRVIGSNQKLVGYAGGLPAKQWLLDLESSGRLF</sequence>
<evidence type="ECO:0000256" key="8">
    <source>
        <dbReference type="ARBA" id="ARBA00049348"/>
    </source>
</evidence>
<gene>
    <name evidence="12" type="ORF">HMPREF1535_03343</name>
</gene>
<evidence type="ECO:0000259" key="11">
    <source>
        <dbReference type="Pfam" id="PF02870"/>
    </source>
</evidence>
<dbReference type="GO" id="GO:0006307">
    <property type="term" value="P:DNA alkylation repair"/>
    <property type="evidence" value="ECO:0007669"/>
    <property type="project" value="UniProtKB-UniRule"/>
</dbReference>
<keyword evidence="5 9" id="KW-0808">Transferase</keyword>
<dbReference type="Proteomes" id="UP000033047">
    <property type="component" value="Unassembled WGS sequence"/>
</dbReference>
<evidence type="ECO:0000256" key="1">
    <source>
        <dbReference type="ARBA" id="ARBA00001286"/>
    </source>
</evidence>
<evidence type="ECO:0000256" key="3">
    <source>
        <dbReference type="ARBA" id="ARBA00022490"/>
    </source>
</evidence>
<dbReference type="STRING" id="927665.HMPREF1535_03343"/>
<dbReference type="PANTHER" id="PTHR10815">
    <property type="entry name" value="METHYLATED-DNA--PROTEIN-CYSTEINE METHYLTRANSFERASE"/>
    <property type="match status" value="1"/>
</dbReference>
<dbReference type="CDD" id="cd06445">
    <property type="entry name" value="ATase"/>
    <property type="match status" value="1"/>
</dbReference>
<dbReference type="GO" id="GO:0003908">
    <property type="term" value="F:methylated-DNA-[protein]-cysteine S-methyltransferase activity"/>
    <property type="evidence" value="ECO:0007669"/>
    <property type="project" value="UniProtKB-UniRule"/>
</dbReference>
<dbReference type="EC" id="2.1.1.63" evidence="9"/>
<proteinExistence type="inferred from homology"/>
<evidence type="ECO:0000259" key="10">
    <source>
        <dbReference type="Pfam" id="PF01035"/>
    </source>
</evidence>
<dbReference type="InterPro" id="IPR001497">
    <property type="entry name" value="MethylDNA_cys_MeTrfase_AS"/>
</dbReference>
<dbReference type="FunFam" id="1.10.10.10:FF:000214">
    <property type="entry name" value="Methylated-DNA--protein-cysteine methyltransferase"/>
    <property type="match status" value="1"/>
</dbReference>
<keyword evidence="3 9" id="KW-0963">Cytoplasm</keyword>
<evidence type="ECO:0000313" key="12">
    <source>
        <dbReference type="EMBL" id="KKB53795.1"/>
    </source>
</evidence>
<dbReference type="InterPro" id="IPR036217">
    <property type="entry name" value="MethylDNA_cys_MeTrfase_DNAb"/>
</dbReference>
<dbReference type="PATRIC" id="fig|927665.4.peg.3435"/>
<evidence type="ECO:0000256" key="4">
    <source>
        <dbReference type="ARBA" id="ARBA00022603"/>
    </source>
</evidence>
<evidence type="ECO:0000313" key="13">
    <source>
        <dbReference type="Proteomes" id="UP000033047"/>
    </source>
</evidence>
<dbReference type="HOGENOM" id="CLU_000445_52_2_10"/>
<protein>
    <recommendedName>
        <fullName evidence="9">Methylated-DNA--protein-cysteine methyltransferase</fullName>
        <ecNumber evidence="9">2.1.1.63</ecNumber>
    </recommendedName>
    <alternativeName>
        <fullName evidence="9">6-O-methylguanine-DNA methyltransferase</fullName>
        <shortName evidence="9">MGMT</shortName>
    </alternativeName>
    <alternativeName>
        <fullName evidence="9">O-6-methylguanine-DNA-alkyltransferase</fullName>
    </alternativeName>
</protein>
<comment type="subcellular location">
    <subcellularLocation>
        <location evidence="9">Cytoplasm</location>
    </subcellularLocation>
</comment>
<comment type="function">
    <text evidence="9">Involved in the cellular defense against the biological effects of O6-methylguanine (O6-MeG) and O4-methylthymine (O4-MeT) in DNA. Repairs the methylated nucleobase in DNA by stoichiometrically transferring the methyl group to a cysteine residue in the enzyme. This is a suicide reaction: the enzyme is irreversibly inactivated.</text>
</comment>
<dbReference type="SUPFAM" id="SSF46767">
    <property type="entry name" value="Methylated DNA-protein cysteine methyltransferase, C-terminal domain"/>
    <property type="match status" value="1"/>
</dbReference>
<accession>A0A0F5J8G3</accession>
<organism evidence="12 13">
    <name type="scientific">Parabacteroides goldsteinii DSM 19448 = WAL 12034</name>
    <dbReference type="NCBI Taxonomy" id="927665"/>
    <lineage>
        <taxon>Bacteria</taxon>
        <taxon>Pseudomonadati</taxon>
        <taxon>Bacteroidota</taxon>
        <taxon>Bacteroidia</taxon>
        <taxon>Bacteroidales</taxon>
        <taxon>Tannerellaceae</taxon>
        <taxon>Parabacteroides</taxon>
    </lineage>
</organism>
<dbReference type="Pfam" id="PF02870">
    <property type="entry name" value="Methyltransf_1N"/>
    <property type="match status" value="1"/>
</dbReference>
<dbReference type="HAMAP" id="MF_00772">
    <property type="entry name" value="OGT"/>
    <property type="match status" value="1"/>
</dbReference>
<feature type="active site" description="Nucleophile; methyl group acceptor" evidence="9">
    <location>
        <position position="139"/>
    </location>
</feature>
<evidence type="ECO:0000256" key="6">
    <source>
        <dbReference type="ARBA" id="ARBA00022763"/>
    </source>
</evidence>
<evidence type="ECO:0000256" key="2">
    <source>
        <dbReference type="ARBA" id="ARBA00008711"/>
    </source>
</evidence>
<dbReference type="InterPro" id="IPR008332">
    <property type="entry name" value="MethylG_MeTrfase_N"/>
</dbReference>
<comment type="catalytic activity">
    <reaction evidence="8 9">
        <text>a 6-O-methyl-2'-deoxyguanosine in DNA + L-cysteinyl-[protein] = S-methyl-L-cysteinyl-[protein] + a 2'-deoxyguanosine in DNA</text>
        <dbReference type="Rhea" id="RHEA:24000"/>
        <dbReference type="Rhea" id="RHEA-COMP:10131"/>
        <dbReference type="Rhea" id="RHEA-COMP:10132"/>
        <dbReference type="Rhea" id="RHEA-COMP:11367"/>
        <dbReference type="Rhea" id="RHEA-COMP:11368"/>
        <dbReference type="ChEBI" id="CHEBI:29950"/>
        <dbReference type="ChEBI" id="CHEBI:82612"/>
        <dbReference type="ChEBI" id="CHEBI:85445"/>
        <dbReference type="ChEBI" id="CHEBI:85448"/>
        <dbReference type="EC" id="2.1.1.63"/>
    </reaction>
</comment>
<evidence type="ECO:0000256" key="7">
    <source>
        <dbReference type="ARBA" id="ARBA00023204"/>
    </source>
</evidence>
<comment type="caution">
    <text evidence="12">The sequence shown here is derived from an EMBL/GenBank/DDBJ whole genome shotgun (WGS) entry which is preliminary data.</text>
</comment>
<comment type="similarity">
    <text evidence="2 9">Belongs to the MGMT family.</text>
</comment>
<feature type="domain" description="Methylated-DNA-[protein]-cysteine S-methyltransferase DNA binding" evidence="10">
    <location>
        <begin position="88"/>
        <end position="167"/>
    </location>
</feature>
<dbReference type="Pfam" id="PF01035">
    <property type="entry name" value="DNA_binding_1"/>
    <property type="match status" value="1"/>
</dbReference>
<dbReference type="NCBIfam" id="TIGR00589">
    <property type="entry name" value="ogt"/>
    <property type="match status" value="1"/>
</dbReference>
<keyword evidence="4 9" id="KW-0489">Methyltransferase</keyword>
<dbReference type="AlphaFoldDB" id="A0A0F5J8G3"/>
<dbReference type="InterPro" id="IPR036631">
    <property type="entry name" value="MGMT_N_sf"/>
</dbReference>
<dbReference type="InterPro" id="IPR036388">
    <property type="entry name" value="WH-like_DNA-bd_sf"/>
</dbReference>
<comment type="catalytic activity">
    <reaction evidence="1 9">
        <text>a 4-O-methyl-thymidine in DNA + L-cysteinyl-[protein] = a thymidine in DNA + S-methyl-L-cysteinyl-[protein]</text>
        <dbReference type="Rhea" id="RHEA:53428"/>
        <dbReference type="Rhea" id="RHEA-COMP:10131"/>
        <dbReference type="Rhea" id="RHEA-COMP:10132"/>
        <dbReference type="Rhea" id="RHEA-COMP:13555"/>
        <dbReference type="Rhea" id="RHEA-COMP:13556"/>
        <dbReference type="ChEBI" id="CHEBI:29950"/>
        <dbReference type="ChEBI" id="CHEBI:82612"/>
        <dbReference type="ChEBI" id="CHEBI:137386"/>
        <dbReference type="ChEBI" id="CHEBI:137387"/>
        <dbReference type="EC" id="2.1.1.63"/>
    </reaction>
</comment>
<evidence type="ECO:0000256" key="5">
    <source>
        <dbReference type="ARBA" id="ARBA00022679"/>
    </source>
</evidence>